<evidence type="ECO:0000313" key="5">
    <source>
        <dbReference type="EMBL" id="QCT94571.1"/>
    </source>
</evidence>
<dbReference type="PROSITE" id="PS50173">
    <property type="entry name" value="UMUC"/>
    <property type="match status" value="1"/>
</dbReference>
<evidence type="ECO:0000259" key="4">
    <source>
        <dbReference type="PROSITE" id="PS50173"/>
    </source>
</evidence>
<reference evidence="5 6" key="1">
    <citation type="submission" date="2019-05" db="EMBL/GenBank/DDBJ databases">
        <title>A comparative analysis of the Nautiliaceae.</title>
        <authorList>
            <person name="Grosche A."/>
            <person name="Smedile F."/>
            <person name="Vetriani C."/>
        </authorList>
    </citation>
    <scope>NUCLEOTIDE SEQUENCE [LARGE SCALE GENOMIC DNA]</scope>
    <source>
        <strain evidence="5 6">TB-2</strain>
    </source>
</reference>
<keyword evidence="3" id="KW-0808">Transferase</keyword>
<dbReference type="Gene3D" id="1.10.150.20">
    <property type="entry name" value="5' to 3' exonuclease, C-terminal subdomain"/>
    <property type="match status" value="1"/>
</dbReference>
<gene>
    <name evidence="5" type="ORF">FE773_05090</name>
</gene>
<dbReference type="CDD" id="cd03586">
    <property type="entry name" value="PolY_Pol_IV_kappa"/>
    <property type="match status" value="1"/>
</dbReference>
<dbReference type="Gene3D" id="3.40.1170.60">
    <property type="match status" value="1"/>
</dbReference>
<organism evidence="5 6">
    <name type="scientific">Caminibacter mediatlanticus TB-2</name>
    <dbReference type="NCBI Taxonomy" id="391592"/>
    <lineage>
        <taxon>Bacteria</taxon>
        <taxon>Pseudomonadati</taxon>
        <taxon>Campylobacterota</taxon>
        <taxon>Epsilonproteobacteria</taxon>
        <taxon>Nautiliales</taxon>
        <taxon>Nautiliaceae</taxon>
        <taxon>Caminibacter</taxon>
    </lineage>
</organism>
<accession>A0ABX5VCY9</accession>
<dbReference type="EMBL" id="CP040463">
    <property type="protein sequence ID" value="QCT94571.1"/>
    <property type="molecule type" value="Genomic_DNA"/>
</dbReference>
<feature type="domain" description="UmuC" evidence="4">
    <location>
        <begin position="2"/>
        <end position="212"/>
    </location>
</feature>
<dbReference type="InterPro" id="IPR050116">
    <property type="entry name" value="DNA_polymerase-Y"/>
</dbReference>
<protein>
    <submittedName>
        <fullName evidence="5">DNA polymerase IV</fullName>
    </submittedName>
</protein>
<dbReference type="PANTHER" id="PTHR11076:SF33">
    <property type="entry name" value="DNA POLYMERASE KAPPA"/>
    <property type="match status" value="1"/>
</dbReference>
<dbReference type="InterPro" id="IPR043128">
    <property type="entry name" value="Rev_trsase/Diguanyl_cyclase"/>
</dbReference>
<dbReference type="Gene3D" id="3.30.70.270">
    <property type="match status" value="1"/>
</dbReference>
<dbReference type="RefSeq" id="WP_138323322.1">
    <property type="nucleotide sequence ID" value="NZ_CP040463.1"/>
</dbReference>
<proteinExistence type="inferred from homology"/>
<dbReference type="InterPro" id="IPR022880">
    <property type="entry name" value="DNApol_IV"/>
</dbReference>
<dbReference type="InterPro" id="IPR043502">
    <property type="entry name" value="DNA/RNA_pol_sf"/>
</dbReference>
<evidence type="ECO:0000313" key="6">
    <source>
        <dbReference type="Proteomes" id="UP000306825"/>
    </source>
</evidence>
<dbReference type="PANTHER" id="PTHR11076">
    <property type="entry name" value="DNA REPAIR POLYMERASE UMUC / TRANSFERASE FAMILY MEMBER"/>
    <property type="match status" value="1"/>
</dbReference>
<dbReference type="Pfam" id="PF11798">
    <property type="entry name" value="IMS_HHH"/>
    <property type="match status" value="1"/>
</dbReference>
<keyword evidence="3" id="KW-0548">Nucleotidyltransferase</keyword>
<evidence type="ECO:0000256" key="2">
    <source>
        <dbReference type="ARBA" id="ARBA00022457"/>
    </source>
</evidence>
<keyword evidence="3" id="KW-0239">DNA-directed DNA polymerase</keyword>
<comment type="similarity">
    <text evidence="1">Belongs to the DNA polymerase type-Y family.</text>
</comment>
<dbReference type="Proteomes" id="UP000306825">
    <property type="component" value="Chromosome"/>
</dbReference>
<dbReference type="InterPro" id="IPR001126">
    <property type="entry name" value="UmuC"/>
</dbReference>
<evidence type="ECO:0000256" key="1">
    <source>
        <dbReference type="ARBA" id="ARBA00010945"/>
    </source>
</evidence>
<sequence>MKIHLDLDAFFVSAHRTKDKSLIGKPAVVVKTHDKEIFELKKTKVLNLNKGAFTGDIIITNQELEENRGIIVTASYEARAFGIKTGMTLLEAKKIYPNLTVIKPDYHLYHLLSYKLKLFLRKRIPLIEQFSIDEFFGDLEGWIDEENILKFCYDLKQEIYDKFSLPISIGIAKSKWSAKLATSFAKPNGVFKVDDVYEFIKNIDIAKFPGIGKRIERRLKSRGILTLGDLVKNKEYILSWGKMGEVLYKRIIGEDNEDVFEKEDRKSVGISRRFDVIYDREEIMRRIKILCRFLAFLVTKKKLNPTFYYLKINYKSDKKSKAHLRVERIFNELLLKEIMSLLFLRADEYDDGIVSISLVVSRFKRISNLFDYEKDIKNEKLNQVINKIREKYGVDIMVSGDEIG</sequence>
<keyword evidence="2" id="KW-0515">Mutator protein</keyword>
<dbReference type="InterPro" id="IPR024728">
    <property type="entry name" value="PolY_HhH_motif"/>
</dbReference>
<dbReference type="SUPFAM" id="SSF56672">
    <property type="entry name" value="DNA/RNA polymerases"/>
    <property type="match status" value="1"/>
</dbReference>
<keyword evidence="6" id="KW-1185">Reference proteome</keyword>
<evidence type="ECO:0000256" key="3">
    <source>
        <dbReference type="ARBA" id="ARBA00022932"/>
    </source>
</evidence>
<name>A0ABX5VCY9_9BACT</name>
<dbReference type="Pfam" id="PF00817">
    <property type="entry name" value="IMS"/>
    <property type="match status" value="1"/>
</dbReference>